<reference evidence="1" key="1">
    <citation type="submission" date="2021-10" db="EMBL/GenBank/DDBJ databases">
        <authorList>
            <person name="Piombo E."/>
        </authorList>
    </citation>
    <scope>NUCLEOTIDE SEQUENCE</scope>
</reference>
<dbReference type="EMBL" id="CABFNO020001340">
    <property type="protein sequence ID" value="CAG9982555.1"/>
    <property type="molecule type" value="Genomic_DNA"/>
</dbReference>
<gene>
    <name evidence="1" type="ORF">CBYS24578_00013313</name>
</gene>
<dbReference type="OrthoDB" id="10465598at2759"/>
<comment type="caution">
    <text evidence="1">The sequence shown here is derived from an EMBL/GenBank/DDBJ whole genome shotgun (WGS) entry which is preliminary data.</text>
</comment>
<keyword evidence="2" id="KW-1185">Reference proteome</keyword>
<organism evidence="1 2">
    <name type="scientific">Clonostachys byssicola</name>
    <dbReference type="NCBI Taxonomy" id="160290"/>
    <lineage>
        <taxon>Eukaryota</taxon>
        <taxon>Fungi</taxon>
        <taxon>Dikarya</taxon>
        <taxon>Ascomycota</taxon>
        <taxon>Pezizomycotina</taxon>
        <taxon>Sordariomycetes</taxon>
        <taxon>Hypocreomycetidae</taxon>
        <taxon>Hypocreales</taxon>
        <taxon>Bionectriaceae</taxon>
        <taxon>Clonostachys</taxon>
    </lineage>
</organism>
<dbReference type="Proteomes" id="UP000754883">
    <property type="component" value="Unassembled WGS sequence"/>
</dbReference>
<evidence type="ECO:0000313" key="1">
    <source>
        <dbReference type="EMBL" id="CAG9982555.1"/>
    </source>
</evidence>
<accession>A0A9N9XZF6</accession>
<dbReference type="AlphaFoldDB" id="A0A9N9XZF6"/>
<sequence>MSHGQCAHADHKVIASIWFLDPLIEICLLQFSVQTVKDELAGQDGLGQTGADETGAATGVKNSQLGITSIPCNVLVDRLHGASGRGVAKPVVVALIGVGPFVIELLSLRISAEGVCAL</sequence>
<proteinExistence type="predicted"/>
<name>A0A9N9XZF6_9HYPO</name>
<evidence type="ECO:0000313" key="2">
    <source>
        <dbReference type="Proteomes" id="UP000754883"/>
    </source>
</evidence>
<protein>
    <submittedName>
        <fullName evidence="1">Uncharacterized protein</fullName>
    </submittedName>
</protein>